<name>A0A1Y1YJG1_9FUNG</name>
<proteinExistence type="predicted"/>
<dbReference type="InterPro" id="IPR036028">
    <property type="entry name" value="SH3-like_dom_sf"/>
</dbReference>
<organism evidence="4 5">
    <name type="scientific">Basidiobolus meristosporus CBS 931.73</name>
    <dbReference type="NCBI Taxonomy" id="1314790"/>
    <lineage>
        <taxon>Eukaryota</taxon>
        <taxon>Fungi</taxon>
        <taxon>Fungi incertae sedis</taxon>
        <taxon>Zoopagomycota</taxon>
        <taxon>Entomophthoromycotina</taxon>
        <taxon>Basidiobolomycetes</taxon>
        <taxon>Basidiobolales</taxon>
        <taxon>Basidiobolaceae</taxon>
        <taxon>Basidiobolus</taxon>
    </lineage>
</organism>
<gene>
    <name evidence="4" type="ORF">K493DRAFT_313787</name>
</gene>
<dbReference type="InParanoid" id="A0A1Y1YJG1"/>
<evidence type="ECO:0000313" key="5">
    <source>
        <dbReference type="Proteomes" id="UP000193498"/>
    </source>
</evidence>
<keyword evidence="5" id="KW-1185">Reference proteome</keyword>
<dbReference type="Pfam" id="PF00018">
    <property type="entry name" value="SH3_1"/>
    <property type="match status" value="1"/>
</dbReference>
<dbReference type="EMBL" id="MCFE01000119">
    <property type="protein sequence ID" value="ORX98167.1"/>
    <property type="molecule type" value="Genomic_DNA"/>
</dbReference>
<accession>A0A1Y1YJG1</accession>
<dbReference type="SUPFAM" id="SSF50044">
    <property type="entry name" value="SH3-domain"/>
    <property type="match status" value="1"/>
</dbReference>
<dbReference type="InterPro" id="IPR001452">
    <property type="entry name" value="SH3_domain"/>
</dbReference>
<dbReference type="Gene3D" id="2.30.30.40">
    <property type="entry name" value="SH3 Domains"/>
    <property type="match status" value="1"/>
</dbReference>
<keyword evidence="1 2" id="KW-0728">SH3 domain</keyword>
<dbReference type="PROSITE" id="PS50002">
    <property type="entry name" value="SH3"/>
    <property type="match status" value="1"/>
</dbReference>
<dbReference type="PRINTS" id="PR00452">
    <property type="entry name" value="SH3DOMAIN"/>
</dbReference>
<protein>
    <recommendedName>
        <fullName evidence="3">SH3 domain-containing protein</fullName>
    </recommendedName>
</protein>
<evidence type="ECO:0000313" key="4">
    <source>
        <dbReference type="EMBL" id="ORX98167.1"/>
    </source>
</evidence>
<evidence type="ECO:0000256" key="1">
    <source>
        <dbReference type="ARBA" id="ARBA00022443"/>
    </source>
</evidence>
<feature type="domain" description="SH3" evidence="3">
    <location>
        <begin position="49"/>
        <end position="108"/>
    </location>
</feature>
<comment type="caution">
    <text evidence="4">The sequence shown here is derived from an EMBL/GenBank/DDBJ whole genome shotgun (WGS) entry which is preliminary data.</text>
</comment>
<evidence type="ECO:0000256" key="2">
    <source>
        <dbReference type="PROSITE-ProRule" id="PRU00192"/>
    </source>
</evidence>
<dbReference type="AlphaFoldDB" id="A0A1Y1YJG1"/>
<dbReference type="OrthoDB" id="19092at2759"/>
<evidence type="ECO:0000259" key="3">
    <source>
        <dbReference type="PROSITE" id="PS50002"/>
    </source>
</evidence>
<sequence>MGHKETPTLLSFEIEEASSQGTDELELRIRDFAYPESDIRHWGEYAEDSGFVLVRALYDFIAENPSELGFREGDLLHIQYQQCEGWLVGCHEDGVGLVPESYVELVEY</sequence>
<dbReference type="Proteomes" id="UP000193498">
    <property type="component" value="Unassembled WGS sequence"/>
</dbReference>
<dbReference type="SMART" id="SM00326">
    <property type="entry name" value="SH3"/>
    <property type="match status" value="1"/>
</dbReference>
<reference evidence="4 5" key="1">
    <citation type="submission" date="2016-07" db="EMBL/GenBank/DDBJ databases">
        <title>Pervasive Adenine N6-methylation of Active Genes in Fungi.</title>
        <authorList>
            <consortium name="DOE Joint Genome Institute"/>
            <person name="Mondo S.J."/>
            <person name="Dannebaum R.O."/>
            <person name="Kuo R.C."/>
            <person name="Labutti K."/>
            <person name="Haridas S."/>
            <person name="Kuo A."/>
            <person name="Salamov A."/>
            <person name="Ahrendt S.R."/>
            <person name="Lipzen A."/>
            <person name="Sullivan W."/>
            <person name="Andreopoulos W.B."/>
            <person name="Clum A."/>
            <person name="Lindquist E."/>
            <person name="Daum C."/>
            <person name="Ramamoorthy G.K."/>
            <person name="Gryganskyi A."/>
            <person name="Culley D."/>
            <person name="Magnuson J.K."/>
            <person name="James T.Y."/>
            <person name="O'Malley M.A."/>
            <person name="Stajich J.E."/>
            <person name="Spatafora J.W."/>
            <person name="Visel A."/>
            <person name="Grigoriev I.V."/>
        </authorList>
    </citation>
    <scope>NUCLEOTIDE SEQUENCE [LARGE SCALE GENOMIC DNA]</scope>
    <source>
        <strain evidence="4 5">CBS 931.73</strain>
    </source>
</reference>